<feature type="region of interest" description="Disordered" evidence="1">
    <location>
        <begin position="444"/>
        <end position="468"/>
    </location>
</feature>
<reference evidence="2 3" key="1">
    <citation type="journal article" date="2007" name="Science">
        <title>The Chlamydomonas genome reveals the evolution of key animal and plant functions.</title>
        <authorList>
            <person name="Merchant S.S."/>
            <person name="Prochnik S.E."/>
            <person name="Vallon O."/>
            <person name="Harris E.H."/>
            <person name="Karpowicz S.J."/>
            <person name="Witman G.B."/>
            <person name="Terry A."/>
            <person name="Salamov A."/>
            <person name="Fritz-Laylin L.K."/>
            <person name="Marechal-Drouard L."/>
            <person name="Marshall W.F."/>
            <person name="Qu L.H."/>
            <person name="Nelson D.R."/>
            <person name="Sanderfoot A.A."/>
            <person name="Spalding M.H."/>
            <person name="Kapitonov V.V."/>
            <person name="Ren Q."/>
            <person name="Ferris P."/>
            <person name="Lindquist E."/>
            <person name="Shapiro H."/>
            <person name="Lucas S.M."/>
            <person name="Grimwood J."/>
            <person name="Schmutz J."/>
            <person name="Cardol P."/>
            <person name="Cerutti H."/>
            <person name="Chanfreau G."/>
            <person name="Chen C.L."/>
            <person name="Cognat V."/>
            <person name="Croft M.T."/>
            <person name="Dent R."/>
            <person name="Dutcher S."/>
            <person name="Fernandez E."/>
            <person name="Fukuzawa H."/>
            <person name="Gonzalez-Ballester D."/>
            <person name="Gonzalez-Halphen D."/>
            <person name="Hallmann A."/>
            <person name="Hanikenne M."/>
            <person name="Hippler M."/>
            <person name="Inwood W."/>
            <person name="Jabbari K."/>
            <person name="Kalanon M."/>
            <person name="Kuras R."/>
            <person name="Lefebvre P.A."/>
            <person name="Lemaire S.D."/>
            <person name="Lobanov A.V."/>
            <person name="Lohr M."/>
            <person name="Manuell A."/>
            <person name="Meier I."/>
            <person name="Mets L."/>
            <person name="Mittag M."/>
            <person name="Mittelmeier T."/>
            <person name="Moroney J.V."/>
            <person name="Moseley J."/>
            <person name="Napoli C."/>
            <person name="Nedelcu A.M."/>
            <person name="Niyogi K."/>
            <person name="Novoselov S.V."/>
            <person name="Paulsen I.T."/>
            <person name="Pazour G."/>
            <person name="Purton S."/>
            <person name="Ral J.P."/>
            <person name="Riano-Pachon D.M."/>
            <person name="Riekhof W."/>
            <person name="Rymarquis L."/>
            <person name="Schroda M."/>
            <person name="Stern D."/>
            <person name="Umen J."/>
            <person name="Willows R."/>
            <person name="Wilson N."/>
            <person name="Zimmer S.L."/>
            <person name="Allmer J."/>
            <person name="Balk J."/>
            <person name="Bisova K."/>
            <person name="Chen C.J."/>
            <person name="Elias M."/>
            <person name="Gendler K."/>
            <person name="Hauser C."/>
            <person name="Lamb M.R."/>
            <person name="Ledford H."/>
            <person name="Long J.C."/>
            <person name="Minagawa J."/>
            <person name="Page M.D."/>
            <person name="Pan J."/>
            <person name="Pootakham W."/>
            <person name="Roje S."/>
            <person name="Rose A."/>
            <person name="Stahlberg E."/>
            <person name="Terauchi A.M."/>
            <person name="Yang P."/>
            <person name="Ball S."/>
            <person name="Bowler C."/>
            <person name="Dieckmann C.L."/>
            <person name="Gladyshev V.N."/>
            <person name="Green P."/>
            <person name="Jorgensen R."/>
            <person name="Mayfield S."/>
            <person name="Mueller-Roeber B."/>
            <person name="Rajamani S."/>
            <person name="Sayre R.T."/>
            <person name="Brokstein P."/>
            <person name="Dubchak I."/>
            <person name="Goodstein D."/>
            <person name="Hornick L."/>
            <person name="Huang Y.W."/>
            <person name="Jhaveri J."/>
            <person name="Luo Y."/>
            <person name="Martinez D."/>
            <person name="Ngau W.C."/>
            <person name="Otillar B."/>
            <person name="Poliakov A."/>
            <person name="Porter A."/>
            <person name="Szajkowski L."/>
            <person name="Werner G."/>
            <person name="Zhou K."/>
            <person name="Grigoriev I.V."/>
            <person name="Rokhsar D.S."/>
            <person name="Grossman A.R."/>
        </authorList>
    </citation>
    <scope>NUCLEOTIDE SEQUENCE [LARGE SCALE GENOMIC DNA]</scope>
    <source>
        <strain evidence="3">CC-503</strain>
    </source>
</reference>
<evidence type="ECO:0000256" key="1">
    <source>
        <dbReference type="SAM" id="MobiDB-lite"/>
    </source>
</evidence>
<dbReference type="KEGG" id="cre:CHLRE_04g224850v5"/>
<dbReference type="RefSeq" id="XP_042925320.1">
    <property type="nucleotide sequence ID" value="XM_043061968.1"/>
</dbReference>
<dbReference type="InParanoid" id="A0A2K3DUH1"/>
<feature type="region of interest" description="Disordered" evidence="1">
    <location>
        <begin position="210"/>
        <end position="259"/>
    </location>
</feature>
<dbReference type="Proteomes" id="UP000006906">
    <property type="component" value="Chromosome 4"/>
</dbReference>
<sequence length="641" mass="64153">MATKDKVLQVMKEQTRQQLELSVGMQTHIQEMLQASVMLTQEIGGALEALRAGKRPRVHSSAMVLQPPTASTAQAGPLYNSDKMALGNTAASEVPSARVQGVPASHLAKTAERGVATPPAAAAPLASAPSTSSSRSQSSMLFGCSHSPAAASVSLGASEEGPDGLRRLPSSARSLGLHPCSSLTTIPCSPAHGITRSQSGITVDTTTTTMTTISSGRAPKPPRASVFSPAAYPQHPQQQQTRPLLPPLPPLTAAPSSAASSAAATPAAAVAFQQPAMLELIDQPPLSVSSSFGAASFGRQSSGTAAGLCSSTSSGFEPAALLYSSGRGVASGISLSSPTSPSPSLSLSSAPCALVPPPPMLPQPQPPQPQYLLGTGGCVAHSNHASMVPVVPLVSMQSMPSMTSRMSTATPAKKRKTSRAAHAGPTLVPTPTVAAAASAGAGAGAGAATTATRRWHVHHDHGQGQPRVLQARRSTAATAAALVAPGAAATSAAAASRATGAATFAPLAAGLASTASLHPYTFTGSYFSNPSVVAQLQAMQLAVMPTPMPMQAVASGASTAAFNMAASAPALPAMAPPPTAAAAPAAAAGGGCTVPEYDPISAAALMLDLDSKDAAPMDPCGGFEFQADAACDPWAQLFHED</sequence>
<accession>A0A2K3DUH1</accession>
<evidence type="ECO:0000313" key="3">
    <source>
        <dbReference type="Proteomes" id="UP000006906"/>
    </source>
</evidence>
<keyword evidence="3" id="KW-1185">Reference proteome</keyword>
<feature type="compositionally biased region" description="Low complexity" evidence="1">
    <location>
        <begin position="228"/>
        <end position="243"/>
    </location>
</feature>
<name>A0A2K3DUH1_CHLRE</name>
<dbReference type="EMBL" id="CM008965">
    <property type="protein sequence ID" value="PNW84190.1"/>
    <property type="molecule type" value="Genomic_DNA"/>
</dbReference>
<organism evidence="2 3">
    <name type="scientific">Chlamydomonas reinhardtii</name>
    <name type="common">Chlamydomonas smithii</name>
    <dbReference type="NCBI Taxonomy" id="3055"/>
    <lineage>
        <taxon>Eukaryota</taxon>
        <taxon>Viridiplantae</taxon>
        <taxon>Chlorophyta</taxon>
        <taxon>core chlorophytes</taxon>
        <taxon>Chlorophyceae</taxon>
        <taxon>CS clade</taxon>
        <taxon>Chlamydomonadales</taxon>
        <taxon>Chlamydomonadaceae</taxon>
        <taxon>Chlamydomonas</taxon>
    </lineage>
</organism>
<proteinExistence type="predicted"/>
<protein>
    <submittedName>
        <fullName evidence="2">Uncharacterized protein</fullName>
    </submittedName>
</protein>
<dbReference type="ExpressionAtlas" id="A0A2K3DUH1">
    <property type="expression patterns" value="baseline and differential"/>
</dbReference>
<dbReference type="Gramene" id="PNW84190">
    <property type="protein sequence ID" value="PNW84190"/>
    <property type="gene ID" value="CHLRE_04g224850v5"/>
</dbReference>
<dbReference type="OrthoDB" id="10684480at2759"/>
<dbReference type="GeneID" id="5717897"/>
<feature type="compositionally biased region" description="Low complexity" evidence="1">
    <location>
        <begin position="116"/>
        <end position="139"/>
    </location>
</feature>
<evidence type="ECO:0000313" key="2">
    <source>
        <dbReference type="EMBL" id="PNW84190.1"/>
    </source>
</evidence>
<feature type="region of interest" description="Disordered" evidence="1">
    <location>
        <begin position="108"/>
        <end position="141"/>
    </location>
</feature>
<feature type="region of interest" description="Disordered" evidence="1">
    <location>
        <begin position="405"/>
        <end position="426"/>
    </location>
</feature>
<dbReference type="AlphaFoldDB" id="A0A2K3DUH1"/>
<gene>
    <name evidence="2" type="ORF">CHLRE_04g224850v5</name>
</gene>